<dbReference type="Gene3D" id="1.10.10.10">
    <property type="entry name" value="Winged helix-like DNA-binding domain superfamily/Winged helix DNA-binding domain"/>
    <property type="match status" value="1"/>
</dbReference>
<comment type="caution">
    <text evidence="2">The sequence shown here is derived from an EMBL/GenBank/DDBJ whole genome shotgun (WGS) entry which is preliminary data.</text>
</comment>
<dbReference type="GO" id="GO:0003700">
    <property type="term" value="F:DNA-binding transcription factor activity"/>
    <property type="evidence" value="ECO:0007669"/>
    <property type="project" value="InterPro"/>
</dbReference>
<organism evidence="2 3">
    <name type="scientific">Ideonella livida</name>
    <dbReference type="NCBI Taxonomy" id="2707176"/>
    <lineage>
        <taxon>Bacteria</taxon>
        <taxon>Pseudomonadati</taxon>
        <taxon>Pseudomonadota</taxon>
        <taxon>Betaproteobacteria</taxon>
        <taxon>Burkholderiales</taxon>
        <taxon>Sphaerotilaceae</taxon>
        <taxon>Ideonella</taxon>
    </lineage>
</organism>
<dbReference type="SUPFAM" id="SSF46785">
    <property type="entry name" value="Winged helix' DNA-binding domain"/>
    <property type="match status" value="1"/>
</dbReference>
<dbReference type="RefSeq" id="WP_163458947.1">
    <property type="nucleotide sequence ID" value="NZ_JAAGOH010000023.1"/>
</dbReference>
<accession>A0A7C9PJW1</accession>
<protein>
    <submittedName>
        <fullName evidence="2">MarR family transcriptional regulator</fullName>
    </submittedName>
</protein>
<dbReference type="EMBL" id="JAAGOH010000023">
    <property type="protein sequence ID" value="NDY92872.1"/>
    <property type="molecule type" value="Genomic_DNA"/>
</dbReference>
<dbReference type="GO" id="GO:0006950">
    <property type="term" value="P:response to stress"/>
    <property type="evidence" value="ECO:0007669"/>
    <property type="project" value="TreeGrafter"/>
</dbReference>
<dbReference type="Proteomes" id="UP000484255">
    <property type="component" value="Unassembled WGS sequence"/>
</dbReference>
<dbReference type="PANTHER" id="PTHR33164:SF95">
    <property type="entry name" value="TRANSCRIPTIONAL REGULATOR"/>
    <property type="match status" value="1"/>
</dbReference>
<evidence type="ECO:0000313" key="2">
    <source>
        <dbReference type="EMBL" id="NDY92872.1"/>
    </source>
</evidence>
<dbReference type="InterPro" id="IPR036390">
    <property type="entry name" value="WH_DNA-bd_sf"/>
</dbReference>
<dbReference type="InterPro" id="IPR036388">
    <property type="entry name" value="WH-like_DNA-bd_sf"/>
</dbReference>
<dbReference type="PRINTS" id="PR00598">
    <property type="entry name" value="HTHMARR"/>
</dbReference>
<dbReference type="Pfam" id="PF01047">
    <property type="entry name" value="MarR"/>
    <property type="match status" value="1"/>
</dbReference>
<dbReference type="InterPro" id="IPR039422">
    <property type="entry name" value="MarR/SlyA-like"/>
</dbReference>
<gene>
    <name evidence="2" type="ORF">G3A44_16895</name>
</gene>
<evidence type="ECO:0000259" key="1">
    <source>
        <dbReference type="PROSITE" id="PS50995"/>
    </source>
</evidence>
<keyword evidence="3" id="KW-1185">Reference proteome</keyword>
<name>A0A7C9PJW1_9BURK</name>
<evidence type="ECO:0000313" key="3">
    <source>
        <dbReference type="Proteomes" id="UP000484255"/>
    </source>
</evidence>
<dbReference type="PROSITE" id="PS50995">
    <property type="entry name" value="HTH_MARR_2"/>
    <property type="match status" value="1"/>
</dbReference>
<sequence length="163" mass="17625">MPCPPSPAAGLPAEDLATDAQAHPLNVLPGHAIRRLQQQAVALFMQETEGHNLTPVQFAALRMVADRPGLDQRGLAREISFDTSTTAGVVDRLEARGLMQRNASPSDRRVRLLTLTAEGAALLAAVMPAMERAQWRILEPLAPAERQQFMALLHKLVDAGPQA</sequence>
<feature type="domain" description="HTH marR-type" evidence="1">
    <location>
        <begin position="22"/>
        <end position="158"/>
    </location>
</feature>
<dbReference type="PANTHER" id="PTHR33164">
    <property type="entry name" value="TRANSCRIPTIONAL REGULATOR, MARR FAMILY"/>
    <property type="match status" value="1"/>
</dbReference>
<reference evidence="2 3" key="1">
    <citation type="submission" date="2020-02" db="EMBL/GenBank/DDBJ databases">
        <title>Ideonella bacterium strain TBM-1.</title>
        <authorList>
            <person name="Chen W.-M."/>
        </authorList>
    </citation>
    <scope>NUCLEOTIDE SEQUENCE [LARGE SCALE GENOMIC DNA]</scope>
    <source>
        <strain evidence="2 3">TBM-1</strain>
    </source>
</reference>
<dbReference type="AlphaFoldDB" id="A0A7C9PJW1"/>
<proteinExistence type="predicted"/>
<dbReference type="InterPro" id="IPR000835">
    <property type="entry name" value="HTH_MarR-typ"/>
</dbReference>
<dbReference type="SMART" id="SM00347">
    <property type="entry name" value="HTH_MARR"/>
    <property type="match status" value="1"/>
</dbReference>